<gene>
    <name evidence="1" type="ORF">E2C01_058888</name>
</gene>
<reference evidence="1 2" key="1">
    <citation type="submission" date="2019-05" db="EMBL/GenBank/DDBJ databases">
        <title>Another draft genome of Portunus trituberculatus and its Hox gene families provides insights of decapod evolution.</title>
        <authorList>
            <person name="Jeong J.-H."/>
            <person name="Song I."/>
            <person name="Kim S."/>
            <person name="Choi T."/>
            <person name="Kim D."/>
            <person name="Ryu S."/>
            <person name="Kim W."/>
        </authorList>
    </citation>
    <scope>NUCLEOTIDE SEQUENCE [LARGE SCALE GENOMIC DNA]</scope>
    <source>
        <tissue evidence="1">Muscle</tissue>
    </source>
</reference>
<evidence type="ECO:0000313" key="2">
    <source>
        <dbReference type="Proteomes" id="UP000324222"/>
    </source>
</evidence>
<protein>
    <submittedName>
        <fullName evidence="1">Uncharacterized protein</fullName>
    </submittedName>
</protein>
<accession>A0A5B7H5X6</accession>
<keyword evidence="2" id="KW-1185">Reference proteome</keyword>
<proteinExistence type="predicted"/>
<sequence>MPLQFSFRNLGGGGGHVLTTRPSSKSHVKPYVLPTTYKNDKNI</sequence>
<organism evidence="1 2">
    <name type="scientific">Portunus trituberculatus</name>
    <name type="common">Swimming crab</name>
    <name type="synonym">Neptunus trituberculatus</name>
    <dbReference type="NCBI Taxonomy" id="210409"/>
    <lineage>
        <taxon>Eukaryota</taxon>
        <taxon>Metazoa</taxon>
        <taxon>Ecdysozoa</taxon>
        <taxon>Arthropoda</taxon>
        <taxon>Crustacea</taxon>
        <taxon>Multicrustacea</taxon>
        <taxon>Malacostraca</taxon>
        <taxon>Eumalacostraca</taxon>
        <taxon>Eucarida</taxon>
        <taxon>Decapoda</taxon>
        <taxon>Pleocyemata</taxon>
        <taxon>Brachyura</taxon>
        <taxon>Eubrachyura</taxon>
        <taxon>Portunoidea</taxon>
        <taxon>Portunidae</taxon>
        <taxon>Portuninae</taxon>
        <taxon>Portunus</taxon>
    </lineage>
</organism>
<name>A0A5B7H5X6_PORTR</name>
<dbReference type="EMBL" id="VSRR010022556">
    <property type="protein sequence ID" value="MPC64767.1"/>
    <property type="molecule type" value="Genomic_DNA"/>
</dbReference>
<dbReference type="AlphaFoldDB" id="A0A5B7H5X6"/>
<comment type="caution">
    <text evidence="1">The sequence shown here is derived from an EMBL/GenBank/DDBJ whole genome shotgun (WGS) entry which is preliminary data.</text>
</comment>
<evidence type="ECO:0000313" key="1">
    <source>
        <dbReference type="EMBL" id="MPC64767.1"/>
    </source>
</evidence>
<dbReference type="Proteomes" id="UP000324222">
    <property type="component" value="Unassembled WGS sequence"/>
</dbReference>